<feature type="transmembrane region" description="Helical" evidence="16">
    <location>
        <begin position="33"/>
        <end position="49"/>
    </location>
</feature>
<evidence type="ECO:0000313" key="18">
    <source>
        <dbReference type="EMBL" id="PTQ78485.1"/>
    </source>
</evidence>
<dbReference type="STRING" id="42354.SAMN05216333_101222"/>
<dbReference type="Proteomes" id="UP000244128">
    <property type="component" value="Unassembled WGS sequence"/>
</dbReference>
<dbReference type="EMBL" id="FODO01000001">
    <property type="protein sequence ID" value="SEN80771.1"/>
    <property type="molecule type" value="Genomic_DNA"/>
</dbReference>
<keyword evidence="8 16" id="KW-0812">Transmembrane</keyword>
<comment type="subcellular location">
    <subcellularLocation>
        <location evidence="2">Cell inner membrane</location>
        <topology evidence="2">Multi-pass membrane protein</topology>
    </subcellularLocation>
</comment>
<evidence type="ECO:0000313" key="22">
    <source>
        <dbReference type="Proteomes" id="UP000244128"/>
    </source>
</evidence>
<dbReference type="PANTHER" id="PTHR44758:SF1">
    <property type="entry name" value="NAD(P) TRANSHYDROGENASE SUBUNIT BETA"/>
    <property type="match status" value="1"/>
</dbReference>
<feature type="transmembrane region" description="Helical" evidence="16">
    <location>
        <begin position="213"/>
        <end position="231"/>
    </location>
</feature>
<evidence type="ECO:0000256" key="2">
    <source>
        <dbReference type="ARBA" id="ARBA00004429"/>
    </source>
</evidence>
<keyword evidence="12 15" id="KW-0520">NAD</keyword>
<keyword evidence="9 15" id="KW-0521">NADP</keyword>
<feature type="transmembrane region" description="Helical" evidence="16">
    <location>
        <begin position="6"/>
        <end position="24"/>
    </location>
</feature>
<evidence type="ECO:0000313" key="20">
    <source>
        <dbReference type="EMBL" id="TXI30796.1"/>
    </source>
</evidence>
<evidence type="ECO:0000256" key="5">
    <source>
        <dbReference type="ARBA" id="ARBA00014581"/>
    </source>
</evidence>
<evidence type="ECO:0000256" key="11">
    <source>
        <dbReference type="ARBA" id="ARBA00022989"/>
    </source>
</evidence>
<protein>
    <recommendedName>
        <fullName evidence="5 15">NAD(P) transhydrogenase subunit beta</fullName>
        <ecNumber evidence="4 15">7.1.1.1</ecNumber>
    </recommendedName>
    <alternativeName>
        <fullName evidence="15">Nicotinamide nucleotide transhydrogenase subunit beta</fullName>
    </alternativeName>
</protein>
<organism evidence="19 21">
    <name type="scientific">Nitrosomonas oligotropha</name>
    <dbReference type="NCBI Taxonomy" id="42354"/>
    <lineage>
        <taxon>Bacteria</taxon>
        <taxon>Pseudomonadati</taxon>
        <taxon>Pseudomonadota</taxon>
        <taxon>Betaproteobacteria</taxon>
        <taxon>Nitrosomonadales</taxon>
        <taxon>Nitrosomonadaceae</taxon>
        <taxon>Nitrosomonas</taxon>
    </lineage>
</organism>
<dbReference type="InterPro" id="IPR029035">
    <property type="entry name" value="DHS-like_NAD/FAD-binding_dom"/>
</dbReference>
<sequence>MSANLVALAYLVASVFFILALKGLSSPESARRGNLFGMIGMAIAVATTLTLTQNWILILGCIAVGGLIGAIVAQRVQMTAMPELVAFMHSLVGLAAVFIAIAAVNNPVSFGLPAVLPAGSKLELFLGTFIGAMTWSGSVIAFLKLSGRMSGTPIVFSGQHAVNLLLALAMVGCGLWFFFSETTNWTAFIAMTAIAFVLGFLIIIPIGGADMPVVISMLNSYSGWAAAGIGFSLGNPMLIIAGSLVGSSGAILSYIMCKAMNRPFLSVILGGFGSDGGTAAVDSGEQKTYRSGSADDAAFLMGNADSVIIVPGYGLAVARAQHAVKELAEKLHEKGVNVRFAIHPVAGRMPGHMNVLLAEAEIPYEQVQEMEEINSDFSNTDVVLVLGANDVVNPAAYVSGSPIYGMPILDAHKARTVMVVKRSMAVGYAGLDNDLFYMDKTMMIFGDAKKVVESMVKAL</sequence>
<keyword evidence="7 15" id="KW-0997">Cell inner membrane</keyword>
<dbReference type="RefSeq" id="WP_090314861.1">
    <property type="nucleotide sequence ID" value="NZ_FNOE01000001.1"/>
</dbReference>
<dbReference type="EMBL" id="QAOI01000002">
    <property type="protein sequence ID" value="PTQ78485.1"/>
    <property type="molecule type" value="Genomic_DNA"/>
</dbReference>
<gene>
    <name evidence="18" type="ORF">C8R26_10253</name>
    <name evidence="20" type="ORF">E6Q60_00530</name>
    <name evidence="19" type="ORF">SAMN05216333_101222</name>
</gene>
<evidence type="ECO:0000256" key="14">
    <source>
        <dbReference type="ARBA" id="ARBA00048202"/>
    </source>
</evidence>
<evidence type="ECO:0000256" key="15">
    <source>
        <dbReference type="PIRNR" id="PIRNR000204"/>
    </source>
</evidence>
<dbReference type="GO" id="GO:0008750">
    <property type="term" value="F:proton-translocating NAD(P)+ transhydrogenase activity"/>
    <property type="evidence" value="ECO:0007669"/>
    <property type="project" value="UniProtKB-EC"/>
</dbReference>
<evidence type="ECO:0000256" key="12">
    <source>
        <dbReference type="ARBA" id="ARBA00023027"/>
    </source>
</evidence>
<feature type="transmembrane region" description="Helical" evidence="16">
    <location>
        <begin position="155"/>
        <end position="179"/>
    </location>
</feature>
<evidence type="ECO:0000256" key="4">
    <source>
        <dbReference type="ARBA" id="ARBA00012943"/>
    </source>
</evidence>
<feature type="domain" description="NADP transhydrogenase beta-like" evidence="17">
    <location>
        <begin position="7"/>
        <end position="457"/>
    </location>
</feature>
<dbReference type="EMBL" id="SSFX01000006">
    <property type="protein sequence ID" value="TXI30796.1"/>
    <property type="molecule type" value="Genomic_DNA"/>
</dbReference>
<dbReference type="Proteomes" id="UP000198814">
    <property type="component" value="Unassembled WGS sequence"/>
</dbReference>
<reference evidence="18 22" key="3">
    <citation type="submission" date="2018-04" db="EMBL/GenBank/DDBJ databases">
        <title>Active sludge and wastewater microbial communities from Klosterneuburg, Austria.</title>
        <authorList>
            <person name="Wagner M."/>
        </authorList>
    </citation>
    <scope>NUCLEOTIDE SEQUENCE [LARGE SCALE GENOMIC DNA]</scope>
    <source>
        <strain evidence="18 22">Nm49</strain>
    </source>
</reference>
<proteinExistence type="inferred from homology"/>
<dbReference type="PANTHER" id="PTHR44758">
    <property type="entry name" value="NAD(P) TRANSHYDROGENASE SUBUNIT BETA"/>
    <property type="match status" value="1"/>
</dbReference>
<keyword evidence="6 15" id="KW-1003">Cell membrane</keyword>
<name>A0A1H8JJP4_9PROT</name>
<evidence type="ECO:0000313" key="21">
    <source>
        <dbReference type="Proteomes" id="UP000198814"/>
    </source>
</evidence>
<dbReference type="FunFam" id="3.40.50.1220:FF:000002">
    <property type="entry name" value="NAD(P) transhydrogenase subunit beta"/>
    <property type="match status" value="1"/>
</dbReference>
<dbReference type="GO" id="GO:0005886">
    <property type="term" value="C:plasma membrane"/>
    <property type="evidence" value="ECO:0007669"/>
    <property type="project" value="UniProtKB-SubCell"/>
</dbReference>
<evidence type="ECO:0000256" key="3">
    <source>
        <dbReference type="ARBA" id="ARBA00007919"/>
    </source>
</evidence>
<evidence type="ECO:0000256" key="16">
    <source>
        <dbReference type="SAM" id="Phobius"/>
    </source>
</evidence>
<dbReference type="OrthoDB" id="9763786at2"/>
<keyword evidence="21" id="KW-1185">Reference proteome</keyword>
<keyword evidence="13 15" id="KW-0472">Membrane</keyword>
<evidence type="ECO:0000256" key="6">
    <source>
        <dbReference type="ARBA" id="ARBA00022475"/>
    </source>
</evidence>
<comment type="similarity">
    <text evidence="3 15">Belongs to the PNT beta subunit family.</text>
</comment>
<dbReference type="InterPro" id="IPR034300">
    <property type="entry name" value="PNTB-like"/>
</dbReference>
<evidence type="ECO:0000256" key="13">
    <source>
        <dbReference type="ARBA" id="ARBA00023136"/>
    </source>
</evidence>
<dbReference type="AlphaFoldDB" id="A0A1H8JJP4"/>
<dbReference type="SUPFAM" id="SSF52467">
    <property type="entry name" value="DHS-like NAD/FAD-binding domain"/>
    <property type="match status" value="1"/>
</dbReference>
<dbReference type="InterPro" id="IPR012136">
    <property type="entry name" value="NADH_DH_b"/>
</dbReference>
<evidence type="ECO:0000256" key="9">
    <source>
        <dbReference type="ARBA" id="ARBA00022857"/>
    </source>
</evidence>
<dbReference type="Gene3D" id="3.40.50.1220">
    <property type="entry name" value="TPP-binding domain"/>
    <property type="match status" value="1"/>
</dbReference>
<comment type="catalytic activity">
    <reaction evidence="14 15">
        <text>NAD(+) + NADPH + H(+)(in) = NADH + NADP(+) + H(+)(out)</text>
        <dbReference type="Rhea" id="RHEA:47992"/>
        <dbReference type="ChEBI" id="CHEBI:15378"/>
        <dbReference type="ChEBI" id="CHEBI:57540"/>
        <dbReference type="ChEBI" id="CHEBI:57783"/>
        <dbReference type="ChEBI" id="CHEBI:57945"/>
        <dbReference type="ChEBI" id="CHEBI:58349"/>
        <dbReference type="EC" id="7.1.1.1"/>
    </reaction>
</comment>
<evidence type="ECO:0000256" key="10">
    <source>
        <dbReference type="ARBA" id="ARBA00022967"/>
    </source>
</evidence>
<evidence type="ECO:0000313" key="23">
    <source>
        <dbReference type="Proteomes" id="UP000321055"/>
    </source>
</evidence>
<dbReference type="EC" id="7.1.1.1" evidence="4 15"/>
<feature type="transmembrane region" description="Helical" evidence="16">
    <location>
        <begin position="124"/>
        <end position="143"/>
    </location>
</feature>
<feature type="transmembrane region" description="Helical" evidence="16">
    <location>
        <begin position="185"/>
        <end position="206"/>
    </location>
</feature>
<reference evidence="20 23" key="4">
    <citation type="submission" date="2018-09" db="EMBL/GenBank/DDBJ databases">
        <title>Metagenome Assembled Genomes from an Advanced Water Purification Facility.</title>
        <authorList>
            <person name="Stamps B.W."/>
            <person name="Spear J.R."/>
        </authorList>
    </citation>
    <scope>NUCLEOTIDE SEQUENCE [LARGE SCALE GENOMIC DNA]</scope>
    <source>
        <strain evidence="20">Bin_54_1</strain>
    </source>
</reference>
<comment type="function">
    <text evidence="1 15">The transhydrogenation between NADH and NADP is coupled to respiration and ATP hydrolysis and functions as a proton pump across the membrane.</text>
</comment>
<evidence type="ECO:0000256" key="1">
    <source>
        <dbReference type="ARBA" id="ARBA00003943"/>
    </source>
</evidence>
<keyword evidence="11 16" id="KW-1133">Transmembrane helix</keyword>
<dbReference type="Pfam" id="PF02233">
    <property type="entry name" value="PNTB"/>
    <property type="match status" value="1"/>
</dbReference>
<dbReference type="Proteomes" id="UP000321055">
    <property type="component" value="Unassembled WGS sequence"/>
</dbReference>
<evidence type="ECO:0000256" key="8">
    <source>
        <dbReference type="ARBA" id="ARBA00022692"/>
    </source>
</evidence>
<evidence type="ECO:0000259" key="17">
    <source>
        <dbReference type="Pfam" id="PF02233"/>
    </source>
</evidence>
<feature type="transmembrane region" description="Helical" evidence="16">
    <location>
        <begin position="55"/>
        <end position="73"/>
    </location>
</feature>
<accession>A0A1H8JJP4</accession>
<dbReference type="GO" id="GO:0050661">
    <property type="term" value="F:NADP binding"/>
    <property type="evidence" value="ECO:0007669"/>
    <property type="project" value="InterPro"/>
</dbReference>
<reference evidence="21" key="1">
    <citation type="submission" date="2016-10" db="EMBL/GenBank/DDBJ databases">
        <authorList>
            <person name="Varghese N."/>
            <person name="Submissions S."/>
        </authorList>
    </citation>
    <scope>NUCLEOTIDE SEQUENCE [LARGE SCALE GENOMIC DNA]</scope>
    <source>
        <strain evidence="21">Nm76</strain>
    </source>
</reference>
<evidence type="ECO:0000256" key="7">
    <source>
        <dbReference type="ARBA" id="ARBA00022519"/>
    </source>
</evidence>
<keyword evidence="10 15" id="KW-1278">Translocase</keyword>
<dbReference type="PIRSF" id="PIRSF000204">
    <property type="entry name" value="PNTB"/>
    <property type="match status" value="1"/>
</dbReference>
<reference evidence="19" key="2">
    <citation type="submission" date="2016-10" db="EMBL/GenBank/DDBJ databases">
        <authorList>
            <person name="de Groot N.N."/>
        </authorList>
    </citation>
    <scope>NUCLEOTIDE SEQUENCE [LARGE SCALE GENOMIC DNA]</scope>
    <source>
        <strain evidence="19">Nm76</strain>
    </source>
</reference>
<evidence type="ECO:0000313" key="19">
    <source>
        <dbReference type="EMBL" id="SEN80771.1"/>
    </source>
</evidence>
<feature type="transmembrane region" description="Helical" evidence="16">
    <location>
        <begin position="85"/>
        <end position="104"/>
    </location>
</feature>